<evidence type="ECO:0000313" key="2">
    <source>
        <dbReference type="Proteomes" id="UP000075243"/>
    </source>
</evidence>
<dbReference type="AlphaFoldDB" id="A0A151SVE7"/>
<keyword evidence="2" id="KW-1185">Reference proteome</keyword>
<evidence type="ECO:0008006" key="3">
    <source>
        <dbReference type="Google" id="ProtNLM"/>
    </source>
</evidence>
<protein>
    <recommendedName>
        <fullName evidence="3">Retrovirus-related Pol polyprotein from transposon TNT 1-94</fullName>
    </recommendedName>
</protein>
<gene>
    <name evidence="1" type="ORF">KK1_014159</name>
</gene>
<evidence type="ECO:0000313" key="1">
    <source>
        <dbReference type="EMBL" id="KYP58738.1"/>
    </source>
</evidence>
<name>A0A151SVE7_CAJCA</name>
<proteinExistence type="predicted"/>
<dbReference type="STRING" id="3821.A0A151SVE7"/>
<sequence>MSILFITEPKPCVEASKNACWLKAMHDEITALEAKNTWLFTNLPSHKIALRCHWMYKVKYYVDGSIKCYKVLIVAKGYTKIEGLNFLGIFSPIAIRSTR</sequence>
<dbReference type="Proteomes" id="UP000075243">
    <property type="component" value="Chromosome 10"/>
</dbReference>
<accession>A0A151SVE7</accession>
<reference evidence="1 2" key="1">
    <citation type="journal article" date="2012" name="Nat. Biotechnol.">
        <title>Draft genome sequence of pigeonpea (Cajanus cajan), an orphan legume crop of resource-poor farmers.</title>
        <authorList>
            <person name="Varshney R.K."/>
            <person name="Chen W."/>
            <person name="Li Y."/>
            <person name="Bharti A.K."/>
            <person name="Saxena R.K."/>
            <person name="Schlueter J.A."/>
            <person name="Donoghue M.T."/>
            <person name="Azam S."/>
            <person name="Fan G."/>
            <person name="Whaley A.M."/>
            <person name="Farmer A.D."/>
            <person name="Sheridan J."/>
            <person name="Iwata A."/>
            <person name="Tuteja R."/>
            <person name="Penmetsa R.V."/>
            <person name="Wu W."/>
            <person name="Upadhyaya H.D."/>
            <person name="Yang S.P."/>
            <person name="Shah T."/>
            <person name="Saxena K.B."/>
            <person name="Michael T."/>
            <person name="McCombie W.R."/>
            <person name="Yang B."/>
            <person name="Zhang G."/>
            <person name="Yang H."/>
            <person name="Wang J."/>
            <person name="Spillane C."/>
            <person name="Cook D.R."/>
            <person name="May G.D."/>
            <person name="Xu X."/>
            <person name="Jackson S.A."/>
        </authorList>
    </citation>
    <scope>NUCLEOTIDE SEQUENCE [LARGE SCALE GENOMIC DNA]</scope>
    <source>
        <strain evidence="2">cv. Asha</strain>
    </source>
</reference>
<dbReference type="Gramene" id="C.cajan_13737.t">
    <property type="protein sequence ID" value="C.cajan_13737.t.cds1"/>
    <property type="gene ID" value="C.cajan_13737"/>
</dbReference>
<dbReference type="EMBL" id="CM003612">
    <property type="protein sequence ID" value="KYP58738.1"/>
    <property type="molecule type" value="Genomic_DNA"/>
</dbReference>
<organism evidence="1 2">
    <name type="scientific">Cajanus cajan</name>
    <name type="common">Pigeon pea</name>
    <name type="synonym">Cajanus indicus</name>
    <dbReference type="NCBI Taxonomy" id="3821"/>
    <lineage>
        <taxon>Eukaryota</taxon>
        <taxon>Viridiplantae</taxon>
        <taxon>Streptophyta</taxon>
        <taxon>Embryophyta</taxon>
        <taxon>Tracheophyta</taxon>
        <taxon>Spermatophyta</taxon>
        <taxon>Magnoliopsida</taxon>
        <taxon>eudicotyledons</taxon>
        <taxon>Gunneridae</taxon>
        <taxon>Pentapetalae</taxon>
        <taxon>rosids</taxon>
        <taxon>fabids</taxon>
        <taxon>Fabales</taxon>
        <taxon>Fabaceae</taxon>
        <taxon>Papilionoideae</taxon>
        <taxon>50 kb inversion clade</taxon>
        <taxon>NPAAA clade</taxon>
        <taxon>indigoferoid/millettioid clade</taxon>
        <taxon>Phaseoleae</taxon>
        <taxon>Cajanus</taxon>
    </lineage>
</organism>